<evidence type="ECO:0000313" key="1">
    <source>
        <dbReference type="EMBL" id="OEJ86501.1"/>
    </source>
</evidence>
<protein>
    <submittedName>
        <fullName evidence="1">Early meiotic induction protein 1</fullName>
    </submittedName>
</protein>
<keyword evidence="2" id="KW-1185">Reference proteome</keyword>
<dbReference type="PANTHER" id="PTHR28052:SF1">
    <property type="entry name" value="UPF0545 PROTEIN C22ORF39"/>
    <property type="match status" value="1"/>
</dbReference>
<dbReference type="InterPro" id="IPR021475">
    <property type="entry name" value="Pants/Emi1-like"/>
</dbReference>
<accession>A0A1E5RHX5</accession>
<reference evidence="2" key="1">
    <citation type="journal article" date="2016" name="Genome Announc.">
        <title>Genome sequences of three species of Hanseniaspora isolated from spontaneous wine fermentations.</title>
        <authorList>
            <person name="Sternes P.R."/>
            <person name="Lee D."/>
            <person name="Kutyna D.R."/>
            <person name="Borneman A.R."/>
        </authorList>
    </citation>
    <scope>NUCLEOTIDE SEQUENCE [LARGE SCALE GENOMIC DNA]</scope>
    <source>
        <strain evidence="2">AWRI3579</strain>
    </source>
</reference>
<dbReference type="STRING" id="56408.A0A1E5RHX5"/>
<dbReference type="AlphaFoldDB" id="A0A1E5RHX5"/>
<dbReference type="Proteomes" id="UP000095728">
    <property type="component" value="Unassembled WGS sequence"/>
</dbReference>
<dbReference type="EMBL" id="LPNM01000006">
    <property type="protein sequence ID" value="OEJ86501.1"/>
    <property type="molecule type" value="Genomic_DNA"/>
</dbReference>
<dbReference type="PANTHER" id="PTHR28052">
    <property type="entry name" value="UPF0545 PROTEIN C22ORF39"/>
    <property type="match status" value="1"/>
</dbReference>
<comment type="caution">
    <text evidence="1">The sequence shown here is derived from an EMBL/GenBank/DDBJ whole genome shotgun (WGS) entry which is preliminary data.</text>
</comment>
<proteinExistence type="predicted"/>
<organism evidence="1 2">
    <name type="scientific">Hanseniaspora osmophila</name>
    <dbReference type="NCBI Taxonomy" id="56408"/>
    <lineage>
        <taxon>Eukaryota</taxon>
        <taxon>Fungi</taxon>
        <taxon>Dikarya</taxon>
        <taxon>Ascomycota</taxon>
        <taxon>Saccharomycotina</taxon>
        <taxon>Saccharomycetes</taxon>
        <taxon>Saccharomycodales</taxon>
        <taxon>Saccharomycodaceae</taxon>
        <taxon>Hanseniaspora</taxon>
    </lineage>
</organism>
<dbReference type="InParanoid" id="A0A1E5RHX5"/>
<gene>
    <name evidence="1" type="ORF">AWRI3579_g1625</name>
</gene>
<dbReference type="Pfam" id="PF11326">
    <property type="entry name" value="PANTS-like"/>
    <property type="match status" value="1"/>
</dbReference>
<evidence type="ECO:0000313" key="2">
    <source>
        <dbReference type="Proteomes" id="UP000095728"/>
    </source>
</evidence>
<sequence>MSETNNSVVEQAAAAGQLKLKYPSTMSCIECLDQLIDCLSVGGQIRNYYRYSEFNICETQMNKLKFCLSNGKDPVKIQEYYKSLQEYNKKHRGTSEDIWEER</sequence>
<name>A0A1E5RHX5_9ASCO</name>
<dbReference type="OrthoDB" id="2017405at2759"/>